<keyword evidence="1" id="KW-0472">Membrane</keyword>
<sequence>MTNKNFSPNYTSADLEKAALGRFRSLISFLPRECKLSRELWNRSTVVCMDFEDCSHLLETAREQSFLLLLVANYLGLANSVLFRMGNKAMGWMTMVSTTSA</sequence>
<reference evidence="2" key="1">
    <citation type="submission" date="2019-11" db="EMBL/GenBank/DDBJ databases">
        <title>Genomic insights into an expanded diversity of filamentous marine cyanobacteria reveals the extraordinary biosynthetic potential of Moorea and Okeania.</title>
        <authorList>
            <person name="Ferreira Leao T."/>
            <person name="Wang M."/>
            <person name="Moss N."/>
            <person name="Da Silva R."/>
            <person name="Sanders J."/>
            <person name="Nurk S."/>
            <person name="Gurevich A."/>
            <person name="Humphrey G."/>
            <person name="Reher R."/>
            <person name="Zhu Q."/>
            <person name="Belda-Ferre P."/>
            <person name="Glukhov E."/>
            <person name="Rex R."/>
            <person name="Dorrestein P.C."/>
            <person name="Knight R."/>
            <person name="Pevzner P."/>
            <person name="Gerwick W.H."/>
            <person name="Gerwick L."/>
        </authorList>
    </citation>
    <scope>NUCLEOTIDE SEQUENCE</scope>
    <source>
        <strain evidence="2">SIO1C4</strain>
    </source>
</reference>
<comment type="caution">
    <text evidence="2">The sequence shown here is derived from an EMBL/GenBank/DDBJ whole genome shotgun (WGS) entry which is preliminary data.</text>
</comment>
<organism evidence="2">
    <name type="scientific">Symploca sp. SIO1C4</name>
    <dbReference type="NCBI Taxonomy" id="2607765"/>
    <lineage>
        <taxon>Bacteria</taxon>
        <taxon>Bacillati</taxon>
        <taxon>Cyanobacteriota</taxon>
        <taxon>Cyanophyceae</taxon>
        <taxon>Coleofasciculales</taxon>
        <taxon>Coleofasciculaceae</taxon>
        <taxon>Symploca</taxon>
    </lineage>
</organism>
<proteinExistence type="predicted"/>
<evidence type="ECO:0000313" key="2">
    <source>
        <dbReference type="EMBL" id="NER28917.1"/>
    </source>
</evidence>
<evidence type="ECO:0000256" key="1">
    <source>
        <dbReference type="SAM" id="Phobius"/>
    </source>
</evidence>
<name>A0A6B3NB64_9CYAN</name>
<gene>
    <name evidence="2" type="ORF">F6J89_15085</name>
</gene>
<keyword evidence="1" id="KW-0812">Transmembrane</keyword>
<protein>
    <submittedName>
        <fullName evidence="2">Uncharacterized protein</fullName>
    </submittedName>
</protein>
<accession>A0A6B3NB64</accession>
<dbReference type="AlphaFoldDB" id="A0A6B3NB64"/>
<feature type="transmembrane region" description="Helical" evidence="1">
    <location>
        <begin position="65"/>
        <end position="83"/>
    </location>
</feature>
<dbReference type="EMBL" id="JAAHFQ010000278">
    <property type="protein sequence ID" value="NER28917.1"/>
    <property type="molecule type" value="Genomic_DNA"/>
</dbReference>
<keyword evidence="1" id="KW-1133">Transmembrane helix</keyword>